<dbReference type="PANTHER" id="PTHR45760">
    <property type="entry name" value="FI19922P1-RELATED"/>
    <property type="match status" value="1"/>
</dbReference>
<accession>A0A815Q8W1</accession>
<evidence type="ECO:0000256" key="1">
    <source>
        <dbReference type="ARBA" id="ARBA00004448"/>
    </source>
</evidence>
<evidence type="ECO:0000256" key="2">
    <source>
        <dbReference type="ARBA" id="ARBA00006375"/>
    </source>
</evidence>
<evidence type="ECO:0000313" key="15">
    <source>
        <dbReference type="Proteomes" id="UP000663828"/>
    </source>
</evidence>
<feature type="repeat" description="Solcar" evidence="10">
    <location>
        <begin position="233"/>
        <end position="339"/>
    </location>
</feature>
<keyword evidence="5" id="KW-0677">Repeat</keyword>
<sequence>MATNSTLTPIKPYQQIIASGSGAVLTALFMTPFDVVKVRLQSQISNAVRHNATRTPHLPTKSISASVLSSATTCRHYMTHQQVHYYTGTLDTLSKIIRAEGFGVLWSGLTPALCVSIPTVVIYFTSYMKAKQLLGYNEKSPNPILPVIAGACSRIVAVTTVSPFELVRTKMQSEKVPYSKLFDIVRSSLSEEGPRVLWRGLLPTIWRDIPFSMIYWFNYETFRAYLVRSNIPVDAYATFACGALAGSIAATLTTPADVAKTFRQIELGRSKYSPTNGCLSCSSTSVNPPLQSTKTLSILAHILRIEGPQGLFTGLVPRLLKVAPACAIMITSFETLKSFFQTMNASN</sequence>
<dbReference type="InterPro" id="IPR018108">
    <property type="entry name" value="MCP_transmembrane"/>
</dbReference>
<evidence type="ECO:0000256" key="7">
    <source>
        <dbReference type="ARBA" id="ARBA00022989"/>
    </source>
</evidence>
<dbReference type="PANTHER" id="PTHR45760:SF2">
    <property type="entry name" value="FI19922P1-RELATED"/>
    <property type="match status" value="1"/>
</dbReference>
<evidence type="ECO:0000256" key="6">
    <source>
        <dbReference type="ARBA" id="ARBA00022792"/>
    </source>
</evidence>
<dbReference type="AlphaFoldDB" id="A0A815Q8W1"/>
<dbReference type="OrthoDB" id="1747031at2759"/>
<evidence type="ECO:0000256" key="5">
    <source>
        <dbReference type="ARBA" id="ARBA00022737"/>
    </source>
</evidence>
<keyword evidence="3 11" id="KW-0813">Transport</keyword>
<reference evidence="14" key="1">
    <citation type="submission" date="2021-02" db="EMBL/GenBank/DDBJ databases">
        <authorList>
            <person name="Nowell W R."/>
        </authorList>
    </citation>
    <scope>NUCLEOTIDE SEQUENCE</scope>
</reference>
<dbReference type="GO" id="GO:0005743">
    <property type="term" value="C:mitochondrial inner membrane"/>
    <property type="evidence" value="ECO:0007669"/>
    <property type="project" value="UniProtKB-SubCell"/>
</dbReference>
<keyword evidence="7 12" id="KW-1133">Transmembrane helix</keyword>
<gene>
    <name evidence="13" type="ORF">EDS130_LOCUS11334</name>
    <name evidence="14" type="ORF">XAT740_LOCUS37413</name>
</gene>
<evidence type="ECO:0000256" key="10">
    <source>
        <dbReference type="PROSITE-ProRule" id="PRU00282"/>
    </source>
</evidence>
<dbReference type="Gene3D" id="1.50.40.10">
    <property type="entry name" value="Mitochondrial carrier domain"/>
    <property type="match status" value="2"/>
</dbReference>
<evidence type="ECO:0000256" key="4">
    <source>
        <dbReference type="ARBA" id="ARBA00022692"/>
    </source>
</evidence>
<evidence type="ECO:0000256" key="12">
    <source>
        <dbReference type="SAM" id="Phobius"/>
    </source>
</evidence>
<name>A0A815Q8W1_ADIRI</name>
<dbReference type="Proteomes" id="UP000663852">
    <property type="component" value="Unassembled WGS sequence"/>
</dbReference>
<comment type="similarity">
    <text evidence="2 11">Belongs to the mitochondrial carrier (TC 2.A.29) family.</text>
</comment>
<dbReference type="InterPro" id="IPR045315">
    <property type="entry name" value="Mtm1-like"/>
</dbReference>
<keyword evidence="4 10" id="KW-0812">Transmembrane</keyword>
<comment type="subcellular location">
    <subcellularLocation>
        <location evidence="1">Mitochondrion inner membrane</location>
        <topology evidence="1">Multi-pass membrane protein</topology>
    </subcellularLocation>
</comment>
<dbReference type="PROSITE" id="PS50920">
    <property type="entry name" value="SOLCAR"/>
    <property type="match status" value="3"/>
</dbReference>
<keyword evidence="15" id="KW-1185">Reference proteome</keyword>
<keyword evidence="9 10" id="KW-0472">Membrane</keyword>
<dbReference type="EMBL" id="CAJNOR010003928">
    <property type="protein sequence ID" value="CAF1460554.1"/>
    <property type="molecule type" value="Genomic_DNA"/>
</dbReference>
<dbReference type="GO" id="GO:1990542">
    <property type="term" value="P:mitochondrial transmembrane transport"/>
    <property type="evidence" value="ECO:0007669"/>
    <property type="project" value="InterPro"/>
</dbReference>
<keyword evidence="8" id="KW-0496">Mitochondrion</keyword>
<dbReference type="SUPFAM" id="SSF103506">
    <property type="entry name" value="Mitochondrial carrier"/>
    <property type="match status" value="1"/>
</dbReference>
<comment type="caution">
    <text evidence="14">The sequence shown here is derived from an EMBL/GenBank/DDBJ whole genome shotgun (WGS) entry which is preliminary data.</text>
</comment>
<organism evidence="14 15">
    <name type="scientific">Adineta ricciae</name>
    <name type="common">Rotifer</name>
    <dbReference type="NCBI Taxonomy" id="249248"/>
    <lineage>
        <taxon>Eukaryota</taxon>
        <taxon>Metazoa</taxon>
        <taxon>Spiralia</taxon>
        <taxon>Gnathifera</taxon>
        <taxon>Rotifera</taxon>
        <taxon>Eurotatoria</taxon>
        <taxon>Bdelloidea</taxon>
        <taxon>Adinetida</taxon>
        <taxon>Adinetidae</taxon>
        <taxon>Adineta</taxon>
    </lineage>
</organism>
<dbReference type="Proteomes" id="UP000663828">
    <property type="component" value="Unassembled WGS sequence"/>
</dbReference>
<proteinExistence type="inferred from homology"/>
<evidence type="ECO:0000256" key="8">
    <source>
        <dbReference type="ARBA" id="ARBA00023128"/>
    </source>
</evidence>
<dbReference type="Pfam" id="PF00153">
    <property type="entry name" value="Mito_carr"/>
    <property type="match status" value="3"/>
</dbReference>
<dbReference type="EMBL" id="CAJNOJ010000041">
    <property type="protein sequence ID" value="CAF0931858.1"/>
    <property type="molecule type" value="Genomic_DNA"/>
</dbReference>
<protein>
    <submittedName>
        <fullName evidence="14">Uncharacterized protein</fullName>
    </submittedName>
</protein>
<keyword evidence="6" id="KW-0999">Mitochondrion inner membrane</keyword>
<feature type="repeat" description="Solcar" evidence="10">
    <location>
        <begin position="141"/>
        <end position="225"/>
    </location>
</feature>
<feature type="transmembrane region" description="Helical" evidence="12">
    <location>
        <begin position="104"/>
        <end position="124"/>
    </location>
</feature>
<evidence type="ECO:0000256" key="9">
    <source>
        <dbReference type="ARBA" id="ARBA00023136"/>
    </source>
</evidence>
<feature type="repeat" description="Solcar" evidence="10">
    <location>
        <begin position="14"/>
        <end position="133"/>
    </location>
</feature>
<evidence type="ECO:0000313" key="14">
    <source>
        <dbReference type="EMBL" id="CAF1460554.1"/>
    </source>
</evidence>
<evidence type="ECO:0000256" key="11">
    <source>
        <dbReference type="RuleBase" id="RU000488"/>
    </source>
</evidence>
<evidence type="ECO:0000313" key="13">
    <source>
        <dbReference type="EMBL" id="CAF0931858.1"/>
    </source>
</evidence>
<dbReference type="InterPro" id="IPR023395">
    <property type="entry name" value="MCP_dom_sf"/>
</dbReference>
<evidence type="ECO:0000256" key="3">
    <source>
        <dbReference type="ARBA" id="ARBA00022448"/>
    </source>
</evidence>